<dbReference type="GO" id="GO:0005829">
    <property type="term" value="C:cytosol"/>
    <property type="evidence" value="ECO:0007669"/>
    <property type="project" value="TreeGrafter"/>
</dbReference>
<dbReference type="Pfam" id="PF11721">
    <property type="entry name" value="Malectin"/>
    <property type="match status" value="1"/>
</dbReference>
<keyword evidence="6" id="KW-1185">Reference proteome</keyword>
<dbReference type="InterPro" id="IPR041371">
    <property type="entry name" value="GH92_N"/>
</dbReference>
<dbReference type="Gene3D" id="1.20.1610.10">
    <property type="entry name" value="alpha-1,2-mannosidases domains"/>
    <property type="match status" value="1"/>
</dbReference>
<dbReference type="PANTHER" id="PTHR12143:SF39">
    <property type="entry name" value="SECRETED PROTEIN"/>
    <property type="match status" value="1"/>
</dbReference>
<dbReference type="EMBL" id="CP007139">
    <property type="protein sequence ID" value="AIE86527.1"/>
    <property type="molecule type" value="Genomic_DNA"/>
</dbReference>
<evidence type="ECO:0000256" key="1">
    <source>
        <dbReference type="SAM" id="SignalP"/>
    </source>
</evidence>
<dbReference type="InterPro" id="IPR012939">
    <property type="entry name" value="Glyco_hydro_92"/>
</dbReference>
<dbReference type="Gene3D" id="3.30.2080.10">
    <property type="entry name" value="GH92 mannosidase domain"/>
    <property type="match status" value="1"/>
</dbReference>
<dbReference type="InterPro" id="IPR008928">
    <property type="entry name" value="6-hairpin_glycosidase_sf"/>
</dbReference>
<dbReference type="InterPro" id="IPR021720">
    <property type="entry name" value="Malectin_dom"/>
</dbReference>
<dbReference type="FunFam" id="3.30.2080.10:FF:000001">
    <property type="entry name" value="Alpha-1,2-mannosidase subfamily"/>
    <property type="match status" value="1"/>
</dbReference>
<gene>
    <name evidence="5" type="ORF">OP10G_3159</name>
</gene>
<dbReference type="eggNOG" id="COG3537">
    <property type="taxonomic scope" value="Bacteria"/>
</dbReference>
<dbReference type="SUPFAM" id="SSF48208">
    <property type="entry name" value="Six-hairpin glycosidases"/>
    <property type="match status" value="1"/>
</dbReference>
<dbReference type="GO" id="GO:0005975">
    <property type="term" value="P:carbohydrate metabolic process"/>
    <property type="evidence" value="ECO:0007669"/>
    <property type="project" value="InterPro"/>
</dbReference>
<dbReference type="GO" id="GO:0030246">
    <property type="term" value="F:carbohydrate binding"/>
    <property type="evidence" value="ECO:0007669"/>
    <property type="project" value="InterPro"/>
</dbReference>
<feature type="chain" id="PRO_5001651909" evidence="1">
    <location>
        <begin position="37"/>
        <end position="925"/>
    </location>
</feature>
<sequence>MKRASRPCHVAGNGTLTGMRRLLSLGFLLTFTTTFASGPADFADPLVGTDGHGHAFPGALVPFGMVQLSPDTRTDTWDGSSGYHYSDRTILGFSHTHLSGTGVGCLGDIMLMPTVGDLALNEAGYSSPFSHKREVAKPGYYRVFLEKPKVTAELTATARAGFHRYTFPKSDHSRIVLDLLHGVSSEPKETYLKVVNGTTLTGYRKSGGWGGDRVAYFAIRFSRPFDLIEIEQDGALRPGAMEAKGKVKAAINYRTKAGEPILVKVGISATGMDGAMKNLDTEVPGWSFTAVRQAAEKKWNDVLGAVQIQSRDPKVRRTFYSNAYLSYVAPSLFNDVDGAYLGMDHKVHRAAKFQNYTTFSLWDTYRALHPLLTLTQPKRVADLTSSLLAEYRESGLHTTPIWPLWGNETWCMIGYHSVPVLVDAYVKGLLGPNAEAVYRAMRDTSMQNYNGLNTYRSLGYVASTAGGQATSKTIEYSVDDWCLARMASSLGHKEDADLYYQRAANYRNHFDRTTRFMRGRKANGAWRAPFDTRGLVGDEYTEADAWQYGFAVQHDIPGLISLYGGDAKFVQRMDEMFTMDSRINTNIPDITGLMGQYAQGNEQCHHQAYLYDYAGAPWKTQARVRKIMAAFYNDTPAGQIGNNDCGQMSAWYVFSALGFYPVNPANGVYAIGSPAVDQAKIRLDGGRSFTVVAENNGSKNPFVQSATLNGKPFNRCWIGHQEILKGGTLKLVMGPKPNKFWGAALSARPLPTMPAGFRYAALPTPSSDKPVALKLPIRVVCGEDDTIGNFVPDPKMIEGMTNRTDTHVDTSAPNAAPARVYQSERYGQDFTYRFPVPTGRAYTVRLHFAEVFGDVAGQRVENISINGRPVLTNFDPVVAAGGPNRAVVKEFADVRPGRNGQITIRIQAAKNSPDQNAKISAIEIL</sequence>
<dbReference type="InterPro" id="IPR050883">
    <property type="entry name" value="PNGase"/>
</dbReference>
<dbReference type="eggNOG" id="COG2273">
    <property type="taxonomic scope" value="Bacteria"/>
</dbReference>
<accession>A0A068NT61</accession>
<dbReference type="KEGG" id="fgi:OP10G_3159"/>
<dbReference type="GO" id="GO:0006516">
    <property type="term" value="P:glycoprotein catabolic process"/>
    <property type="evidence" value="ECO:0007669"/>
    <property type="project" value="TreeGrafter"/>
</dbReference>
<dbReference type="Pfam" id="PF07971">
    <property type="entry name" value="Glyco_hydro_92"/>
    <property type="match status" value="1"/>
</dbReference>
<feature type="signal peptide" evidence="1">
    <location>
        <begin position="1"/>
        <end position="36"/>
    </location>
</feature>
<protein>
    <submittedName>
        <fullName evidence="5">Alpha-1,2-mannosidase</fullName>
    </submittedName>
</protein>
<evidence type="ECO:0000259" key="3">
    <source>
        <dbReference type="Pfam" id="PF11721"/>
    </source>
</evidence>
<proteinExistence type="predicted"/>
<evidence type="ECO:0000259" key="2">
    <source>
        <dbReference type="Pfam" id="PF07971"/>
    </source>
</evidence>
<dbReference type="Proteomes" id="UP000027982">
    <property type="component" value="Chromosome"/>
</dbReference>
<evidence type="ECO:0000313" key="6">
    <source>
        <dbReference type="Proteomes" id="UP000027982"/>
    </source>
</evidence>
<feature type="domain" description="Malectin" evidence="3">
    <location>
        <begin position="789"/>
        <end position="922"/>
    </location>
</feature>
<evidence type="ECO:0000259" key="4">
    <source>
        <dbReference type="Pfam" id="PF17678"/>
    </source>
</evidence>
<dbReference type="Gene3D" id="2.60.120.430">
    <property type="entry name" value="Galactose-binding lectin"/>
    <property type="match status" value="1"/>
</dbReference>
<keyword evidence="1" id="KW-0732">Signal</keyword>
<dbReference type="InterPro" id="IPR014718">
    <property type="entry name" value="GH-type_carb-bd"/>
</dbReference>
<dbReference type="Gene3D" id="1.20.1050.60">
    <property type="entry name" value="alpha-1,2-mannosidase"/>
    <property type="match status" value="1"/>
</dbReference>
<dbReference type="NCBIfam" id="TIGR01180">
    <property type="entry name" value="aman2_put"/>
    <property type="match status" value="1"/>
</dbReference>
<dbReference type="AlphaFoldDB" id="A0A068NT61"/>
<dbReference type="FunFam" id="1.20.1050.60:FF:000001">
    <property type="entry name" value="Putative alpha-1,2-mannosidase"/>
    <property type="match status" value="1"/>
</dbReference>
<feature type="domain" description="Glycosyl hydrolase family 92" evidence="2">
    <location>
        <begin position="275"/>
        <end position="735"/>
    </location>
</feature>
<dbReference type="HOGENOM" id="CLU_003690_2_2_0"/>
<dbReference type="Pfam" id="PF17678">
    <property type="entry name" value="Glyco_hydro_92N"/>
    <property type="match status" value="1"/>
</dbReference>
<dbReference type="STRING" id="661478.OP10G_3159"/>
<dbReference type="GO" id="GO:0000224">
    <property type="term" value="F:peptide-N4-(N-acetyl-beta-glucosaminyl)asparagine amidase activity"/>
    <property type="evidence" value="ECO:0007669"/>
    <property type="project" value="TreeGrafter"/>
</dbReference>
<reference evidence="5 6" key="1">
    <citation type="journal article" date="2014" name="PLoS ONE">
        <title>The first complete genome sequence of the class fimbriimonadia in the phylum armatimonadetes.</title>
        <authorList>
            <person name="Hu Z.Y."/>
            <person name="Wang Y.Z."/>
            <person name="Im W.T."/>
            <person name="Wang S.Y."/>
            <person name="Zhao G.P."/>
            <person name="Zheng H.J."/>
            <person name="Quan Z.X."/>
        </authorList>
    </citation>
    <scope>NUCLEOTIDE SEQUENCE [LARGE SCALE GENOMIC DNA]</scope>
    <source>
        <strain evidence="5">Gsoil 348</strain>
    </source>
</reference>
<dbReference type="PANTHER" id="PTHR12143">
    <property type="entry name" value="PEPTIDE N-GLYCANASE PNGASE -RELATED"/>
    <property type="match status" value="1"/>
</dbReference>
<dbReference type="InterPro" id="IPR005887">
    <property type="entry name" value="GH92_a_mannosidase_put"/>
</dbReference>
<name>A0A068NT61_FIMGI</name>
<feature type="domain" description="Glycosyl hydrolase family 92 N-terminal" evidence="4">
    <location>
        <begin position="44"/>
        <end position="268"/>
    </location>
</feature>
<evidence type="ECO:0000313" key="5">
    <source>
        <dbReference type="EMBL" id="AIE86527.1"/>
    </source>
</evidence>
<dbReference type="Gene3D" id="2.70.98.10">
    <property type="match status" value="1"/>
</dbReference>
<organism evidence="5 6">
    <name type="scientific">Fimbriimonas ginsengisoli Gsoil 348</name>
    <dbReference type="NCBI Taxonomy" id="661478"/>
    <lineage>
        <taxon>Bacteria</taxon>
        <taxon>Bacillati</taxon>
        <taxon>Armatimonadota</taxon>
        <taxon>Fimbriimonadia</taxon>
        <taxon>Fimbriimonadales</taxon>
        <taxon>Fimbriimonadaceae</taxon>
        <taxon>Fimbriimonas</taxon>
    </lineage>
</organism>